<comment type="caution">
    <text evidence="3">The sequence shown here is derived from an EMBL/GenBank/DDBJ whole genome shotgun (WGS) entry which is preliminary data.</text>
</comment>
<gene>
    <name evidence="3" type="ORF">ARHIZOSPH14_17660</name>
</gene>
<feature type="compositionally biased region" description="Basic and acidic residues" evidence="2">
    <location>
        <begin position="173"/>
        <end position="188"/>
    </location>
</feature>
<evidence type="ECO:0000256" key="1">
    <source>
        <dbReference type="SAM" id="Coils"/>
    </source>
</evidence>
<keyword evidence="1" id="KW-0175">Coiled coil</keyword>
<evidence type="ECO:0000313" key="3">
    <source>
        <dbReference type="EMBL" id="GLI27524.1"/>
    </source>
</evidence>
<dbReference type="Proteomes" id="UP001144396">
    <property type="component" value="Unassembled WGS sequence"/>
</dbReference>
<proteinExistence type="predicted"/>
<evidence type="ECO:0000256" key="2">
    <source>
        <dbReference type="SAM" id="MobiDB-lite"/>
    </source>
</evidence>
<protein>
    <submittedName>
        <fullName evidence="3">Uncharacterized protein</fullName>
    </submittedName>
</protein>
<accession>A0A9W6FP08</accession>
<feature type="coiled-coil region" evidence="1">
    <location>
        <begin position="82"/>
        <end position="114"/>
    </location>
</feature>
<evidence type="ECO:0000313" key="4">
    <source>
        <dbReference type="Proteomes" id="UP001144396"/>
    </source>
</evidence>
<dbReference type="AlphaFoldDB" id="A0A9W6FP08"/>
<sequence>MTLAGFEQDMADVESVIELATLMARVEYVGHVGRLPREVKLSHIHYGSPLEVGILIAGWSWVLVKGLQAIATVVDTFSNSSARRAEGRAADAEAERNTAEAEKLRAEAEEIRFRTRSAAEAQRTELERHLRARLHFDEFLTVASSSLSDPDRGAFEFAMKTPREDGANSSHPNEADTQERRQMLERLAAKGFVLDTSNLRPST</sequence>
<dbReference type="EMBL" id="BSDP01000001">
    <property type="protein sequence ID" value="GLI27524.1"/>
    <property type="molecule type" value="Genomic_DNA"/>
</dbReference>
<name>A0A9W6FP08_9MICO</name>
<keyword evidence="4" id="KW-1185">Reference proteome</keyword>
<feature type="region of interest" description="Disordered" evidence="2">
    <location>
        <begin position="160"/>
        <end position="203"/>
    </location>
</feature>
<reference evidence="3" key="1">
    <citation type="submission" date="2022-12" db="EMBL/GenBank/DDBJ databases">
        <title>Reference genome sequencing for broad-spectrum identification of bacterial and archaeal isolates by mass spectrometry.</title>
        <authorList>
            <person name="Sekiguchi Y."/>
            <person name="Tourlousse D.M."/>
        </authorList>
    </citation>
    <scope>NUCLEOTIDE SEQUENCE</scope>
    <source>
        <strain evidence="3">14</strain>
    </source>
</reference>
<organism evidence="3 4">
    <name type="scientific">Agromyces rhizosphaerae</name>
    <dbReference type="NCBI Taxonomy" id="88374"/>
    <lineage>
        <taxon>Bacteria</taxon>
        <taxon>Bacillati</taxon>
        <taxon>Actinomycetota</taxon>
        <taxon>Actinomycetes</taxon>
        <taxon>Micrococcales</taxon>
        <taxon>Microbacteriaceae</taxon>
        <taxon>Agromyces</taxon>
    </lineage>
</organism>